<dbReference type="InterPro" id="IPR036396">
    <property type="entry name" value="Cyt_P450_sf"/>
</dbReference>
<dbReference type="Pfam" id="PF00067">
    <property type="entry name" value="p450"/>
    <property type="match status" value="1"/>
</dbReference>
<gene>
    <name evidence="11" type="primary">LOC111443559</name>
</gene>
<keyword evidence="5 7" id="KW-0408">Iron</keyword>
<dbReference type="GO" id="GO:0016705">
    <property type="term" value="F:oxidoreductase activity, acting on paired donors, with incorporation or reduction of molecular oxygen"/>
    <property type="evidence" value="ECO:0007669"/>
    <property type="project" value="InterPro"/>
</dbReference>
<keyword evidence="6 8" id="KW-0503">Monooxygenase</keyword>
<keyword evidence="2 7" id="KW-0349">Heme</keyword>
<evidence type="ECO:0000256" key="1">
    <source>
        <dbReference type="ARBA" id="ARBA00010617"/>
    </source>
</evidence>
<proteinExistence type="inferred from homology"/>
<reference evidence="11" key="1">
    <citation type="submission" date="2025-08" db="UniProtKB">
        <authorList>
            <consortium name="RefSeq"/>
        </authorList>
    </citation>
    <scope>IDENTIFICATION</scope>
    <source>
        <tissue evidence="11">Young leaves</tissue>
    </source>
</reference>
<comment type="similarity">
    <text evidence="1 8">Belongs to the cytochrome P450 family.</text>
</comment>
<dbReference type="KEGG" id="cmos:111443559"/>
<dbReference type="PRINTS" id="PR00463">
    <property type="entry name" value="EP450I"/>
</dbReference>
<keyword evidence="3 7" id="KW-0479">Metal-binding</keyword>
<dbReference type="GeneID" id="111443559"/>
<dbReference type="AlphaFoldDB" id="A0A6J1FAF2"/>
<keyword evidence="9" id="KW-0472">Membrane</keyword>
<protein>
    <submittedName>
        <fullName evidence="11">Cytochrome P450 CYP82D47-like</fullName>
    </submittedName>
</protein>
<dbReference type="FunFam" id="1.10.630.10:FF:000026">
    <property type="entry name" value="Cytochrome P450 82C4"/>
    <property type="match status" value="1"/>
</dbReference>
<dbReference type="Proteomes" id="UP000504609">
    <property type="component" value="Unplaced"/>
</dbReference>
<dbReference type="GO" id="GO:0020037">
    <property type="term" value="F:heme binding"/>
    <property type="evidence" value="ECO:0007669"/>
    <property type="project" value="InterPro"/>
</dbReference>
<dbReference type="PROSITE" id="PS00086">
    <property type="entry name" value="CYTOCHROME_P450"/>
    <property type="match status" value="1"/>
</dbReference>
<evidence type="ECO:0000256" key="2">
    <source>
        <dbReference type="ARBA" id="ARBA00022617"/>
    </source>
</evidence>
<dbReference type="PANTHER" id="PTHR47947:SF39">
    <property type="entry name" value="CYTOCHROME P450"/>
    <property type="match status" value="1"/>
</dbReference>
<dbReference type="InterPro" id="IPR017972">
    <property type="entry name" value="Cyt_P450_CS"/>
</dbReference>
<accession>A0A6J1FAF2</accession>
<dbReference type="PRINTS" id="PR00385">
    <property type="entry name" value="P450"/>
</dbReference>
<sequence>MDDQFSSTELPTTTSMADQISPYLNSTVAGLLFLLLLFSYFVLKKATSRKRRSQPPEVAGGWPIIGHLRLLSTDSQLLHETLGGLADKYGPIFGIRIGVRPALVISSWEVATECYTTLDSIVSSRPKIILQKKLGYNFAGFGFRHHCDSFYRNMRKIVASEALSNRRLELQRDIRVSEVKRSVKEVYSLWAKTGEASSDSYLVLDLDEWIGNIALNVILMMVCGKRFVGGSCGDEREMERCRKAMRGFFDLGGKFIVGDAIPFLKWLDLGGYQKATNKVWKELDCLMEEWLEEHRRKKRDCSDADGEHDLMAVMPSLLEGLDLAGYDADTVNKATCLTLISGGTDTMAVTLTWAISLLLNNQEALRKVEEELDIHVGKERAVDESDISKLVYLQAVIKETLRLYPAGPLSGAREVSQDCTIGGYNVAAGTYLITNIWKIQRDPRIWQEPSEFKPERFLSSHKHMDVKGQHFELSPFGYGRRACPGQGISLLMTPLVLASLVHSFQLRTRRDEAVDMTANLGLTMHRVNPLQVLVKPRLLPTAYA</sequence>
<keyword evidence="10" id="KW-1185">Reference proteome</keyword>
<dbReference type="PANTHER" id="PTHR47947">
    <property type="entry name" value="CYTOCHROME P450 82C3-RELATED"/>
    <property type="match status" value="1"/>
</dbReference>
<feature type="transmembrane region" description="Helical" evidence="9">
    <location>
        <begin position="20"/>
        <end position="43"/>
    </location>
</feature>
<dbReference type="RefSeq" id="XP_022937187.1">
    <property type="nucleotide sequence ID" value="XM_023081419.1"/>
</dbReference>
<organism evidence="10 11">
    <name type="scientific">Cucurbita moschata</name>
    <name type="common">Winter crookneck squash</name>
    <name type="synonym">Cucurbita pepo var. moschata</name>
    <dbReference type="NCBI Taxonomy" id="3662"/>
    <lineage>
        <taxon>Eukaryota</taxon>
        <taxon>Viridiplantae</taxon>
        <taxon>Streptophyta</taxon>
        <taxon>Embryophyta</taxon>
        <taxon>Tracheophyta</taxon>
        <taxon>Spermatophyta</taxon>
        <taxon>Magnoliopsida</taxon>
        <taxon>eudicotyledons</taxon>
        <taxon>Gunneridae</taxon>
        <taxon>Pentapetalae</taxon>
        <taxon>rosids</taxon>
        <taxon>fabids</taxon>
        <taxon>Cucurbitales</taxon>
        <taxon>Cucurbitaceae</taxon>
        <taxon>Cucurbiteae</taxon>
        <taxon>Cucurbita</taxon>
    </lineage>
</organism>
<keyword evidence="9" id="KW-0812">Transmembrane</keyword>
<evidence type="ECO:0000313" key="10">
    <source>
        <dbReference type="Proteomes" id="UP000504609"/>
    </source>
</evidence>
<dbReference type="InterPro" id="IPR050651">
    <property type="entry name" value="Plant_Cytochrome_P450_Monoox"/>
</dbReference>
<evidence type="ECO:0000313" key="11">
    <source>
        <dbReference type="RefSeq" id="XP_022937187.1"/>
    </source>
</evidence>
<evidence type="ECO:0000256" key="8">
    <source>
        <dbReference type="RuleBase" id="RU000461"/>
    </source>
</evidence>
<feature type="binding site" description="axial binding residue" evidence="7">
    <location>
        <position position="483"/>
    </location>
    <ligand>
        <name>heme</name>
        <dbReference type="ChEBI" id="CHEBI:30413"/>
    </ligand>
    <ligandPart>
        <name>Fe</name>
        <dbReference type="ChEBI" id="CHEBI:18248"/>
    </ligandPart>
</feature>
<dbReference type="InterPro" id="IPR002401">
    <property type="entry name" value="Cyt_P450_E_grp-I"/>
</dbReference>
<evidence type="ECO:0000256" key="5">
    <source>
        <dbReference type="ARBA" id="ARBA00023004"/>
    </source>
</evidence>
<evidence type="ECO:0000256" key="9">
    <source>
        <dbReference type="SAM" id="Phobius"/>
    </source>
</evidence>
<keyword evidence="9" id="KW-1133">Transmembrane helix</keyword>
<name>A0A6J1FAF2_CUCMO</name>
<evidence type="ECO:0000256" key="3">
    <source>
        <dbReference type="ARBA" id="ARBA00022723"/>
    </source>
</evidence>
<dbReference type="InterPro" id="IPR001128">
    <property type="entry name" value="Cyt_P450"/>
</dbReference>
<evidence type="ECO:0000256" key="4">
    <source>
        <dbReference type="ARBA" id="ARBA00023002"/>
    </source>
</evidence>
<evidence type="ECO:0000256" key="6">
    <source>
        <dbReference type="ARBA" id="ARBA00023033"/>
    </source>
</evidence>
<dbReference type="Gene3D" id="1.10.630.10">
    <property type="entry name" value="Cytochrome P450"/>
    <property type="match status" value="1"/>
</dbReference>
<dbReference type="GO" id="GO:0005506">
    <property type="term" value="F:iron ion binding"/>
    <property type="evidence" value="ECO:0007669"/>
    <property type="project" value="InterPro"/>
</dbReference>
<comment type="cofactor">
    <cofactor evidence="7">
        <name>heme</name>
        <dbReference type="ChEBI" id="CHEBI:30413"/>
    </cofactor>
</comment>
<dbReference type="GO" id="GO:0004497">
    <property type="term" value="F:monooxygenase activity"/>
    <property type="evidence" value="ECO:0007669"/>
    <property type="project" value="UniProtKB-KW"/>
</dbReference>
<dbReference type="SUPFAM" id="SSF48264">
    <property type="entry name" value="Cytochrome P450"/>
    <property type="match status" value="1"/>
</dbReference>
<keyword evidence="4 8" id="KW-0560">Oxidoreductase</keyword>
<evidence type="ECO:0000256" key="7">
    <source>
        <dbReference type="PIRSR" id="PIRSR602401-1"/>
    </source>
</evidence>